<keyword evidence="6" id="KW-0943">RNA-mediated gene silencing</keyword>
<evidence type="ECO:0000256" key="1">
    <source>
        <dbReference type="ARBA" id="ARBA00004496"/>
    </source>
</evidence>
<dbReference type="InterPro" id="IPR036397">
    <property type="entry name" value="RNaseH_sf"/>
</dbReference>
<keyword evidence="4" id="KW-0221">Differentiation</keyword>
<evidence type="ECO:0000256" key="5">
    <source>
        <dbReference type="ARBA" id="ARBA00022884"/>
    </source>
</evidence>
<feature type="compositionally biased region" description="Basic and acidic residues" evidence="8">
    <location>
        <begin position="18"/>
        <end position="27"/>
    </location>
</feature>
<dbReference type="InterPro" id="IPR036085">
    <property type="entry name" value="PAZ_dom_sf"/>
</dbReference>
<keyword evidence="2" id="KW-0217">Developmental protein</keyword>
<dbReference type="InterPro" id="IPR012337">
    <property type="entry name" value="RNaseH-like_sf"/>
</dbReference>
<dbReference type="Gene3D" id="3.30.420.10">
    <property type="entry name" value="Ribonuclease H-like superfamily/Ribonuclease H"/>
    <property type="match status" value="1"/>
</dbReference>
<feature type="region of interest" description="Disordered" evidence="8">
    <location>
        <begin position="157"/>
        <end position="179"/>
    </location>
</feature>
<name>A0A7R9FXB6_TIMSH</name>
<dbReference type="InterPro" id="IPR003100">
    <property type="entry name" value="PAZ_dom"/>
</dbReference>
<feature type="compositionally biased region" description="Gly residues" evidence="8">
    <location>
        <begin position="1"/>
        <end position="12"/>
    </location>
</feature>
<comment type="subcellular location">
    <subcellularLocation>
        <location evidence="1">Cytoplasm</location>
    </subcellularLocation>
</comment>
<evidence type="ECO:0000256" key="7">
    <source>
        <dbReference type="ARBA" id="ARBA00038291"/>
    </source>
</evidence>
<dbReference type="SUPFAM" id="SSF101690">
    <property type="entry name" value="PAZ domain"/>
    <property type="match status" value="1"/>
</dbReference>
<feature type="domain" description="Piwi" evidence="10">
    <location>
        <begin position="695"/>
        <end position="918"/>
    </location>
</feature>
<feature type="domain" description="PAZ" evidence="9">
    <location>
        <begin position="338"/>
        <end position="444"/>
    </location>
</feature>
<dbReference type="FunFam" id="3.30.420.10:FF:000014">
    <property type="entry name" value="Piwi-like RNA-mediated gene silencing 1"/>
    <property type="match status" value="1"/>
</dbReference>
<dbReference type="PANTHER" id="PTHR22891">
    <property type="entry name" value="EUKARYOTIC TRANSLATION INITIATION FACTOR 2C"/>
    <property type="match status" value="1"/>
</dbReference>
<evidence type="ECO:0000256" key="4">
    <source>
        <dbReference type="ARBA" id="ARBA00022782"/>
    </source>
</evidence>
<dbReference type="GO" id="GO:0003723">
    <property type="term" value="F:RNA binding"/>
    <property type="evidence" value="ECO:0007669"/>
    <property type="project" value="UniProtKB-KW"/>
</dbReference>
<keyword evidence="3" id="KW-0963">Cytoplasm</keyword>
<dbReference type="AlphaFoldDB" id="A0A7R9FXB6"/>
<dbReference type="SMART" id="SM00949">
    <property type="entry name" value="PAZ"/>
    <property type="match status" value="1"/>
</dbReference>
<evidence type="ECO:0000259" key="10">
    <source>
        <dbReference type="PROSITE" id="PS50822"/>
    </source>
</evidence>
<dbReference type="FunFam" id="2.170.260.10:FF:000003">
    <property type="entry name" value="Piwi-like RNA-mediated gene silencing 2"/>
    <property type="match status" value="1"/>
</dbReference>
<dbReference type="InterPro" id="IPR003165">
    <property type="entry name" value="Piwi"/>
</dbReference>
<evidence type="ECO:0000259" key="9">
    <source>
        <dbReference type="PROSITE" id="PS50821"/>
    </source>
</evidence>
<dbReference type="Pfam" id="PF23278">
    <property type="entry name" value="Piwi_N"/>
    <property type="match status" value="1"/>
</dbReference>
<accession>A0A7R9FXB6</accession>
<protein>
    <submittedName>
        <fullName evidence="11">Uncharacterized protein</fullName>
    </submittedName>
</protein>
<dbReference type="CDD" id="cd02845">
    <property type="entry name" value="PAZ_piwi_like"/>
    <property type="match status" value="1"/>
</dbReference>
<dbReference type="Gene3D" id="3.40.50.2300">
    <property type="match status" value="1"/>
</dbReference>
<evidence type="ECO:0000256" key="8">
    <source>
        <dbReference type="SAM" id="MobiDB-lite"/>
    </source>
</evidence>
<dbReference type="GO" id="GO:0030154">
    <property type="term" value="P:cell differentiation"/>
    <property type="evidence" value="ECO:0007669"/>
    <property type="project" value="UniProtKB-KW"/>
</dbReference>
<dbReference type="SMART" id="SM00950">
    <property type="entry name" value="Piwi"/>
    <property type="match status" value="1"/>
</dbReference>
<dbReference type="CDD" id="cd04658">
    <property type="entry name" value="Piwi_piwi-like_Euk"/>
    <property type="match status" value="1"/>
</dbReference>
<keyword evidence="5" id="KW-0694">RNA-binding</keyword>
<dbReference type="Pfam" id="PF02170">
    <property type="entry name" value="PAZ"/>
    <property type="match status" value="1"/>
</dbReference>
<dbReference type="GO" id="GO:0140965">
    <property type="term" value="P:secondary piRNA processing"/>
    <property type="evidence" value="ECO:0007669"/>
    <property type="project" value="UniProtKB-ARBA"/>
</dbReference>
<dbReference type="PROSITE" id="PS50822">
    <property type="entry name" value="PIWI"/>
    <property type="match status" value="1"/>
</dbReference>
<sequence>MSQEGFGRGGRGAILQEVFREAQRRPGTDNSDESNSTTAPVASMAPIPTTGRGRSAIFEMISKQMEGGNGALPRLIGRGRSISDLPLPADLYLPLGRGRSMLLPPPQVDQAAGGDQGAIGGMPRLMGRGRSAQHQGLVGETAAPAFLVPQALQPTAPVSSGLQRISPPPSTAGEKRMEQMSLEEKEPVIRRGESGVILNCSANYISLILEPGKGVYEYEVKFAPEVDAMNIKFQLISSLFGKKRTFDGTILYLPQKLDEEIKRYNETTKTGLQVTITIIYKRQKRLGECVHLYNVLFKRIMVVLDLIRHGRNHYNPREAQVIPQYKLEVWPGYVTAVDEREYVSKYPTNFKDELFKAVIGQSVLTRYNNKLYRVDDVMWNKTPADTFEKHGKLTTFADYYKDQYDLAISDMNQPLLVSRVKSKFKDETREQIVCLVPEFCFLTGLTDSMRNDYQLMKSIAMYTRITPNQRQMALQKFINNVNQSQEASQLLLDWGLKLSPTTVRLEGRTLNPEAIMFGKNGKFPGSSQADWGSQCTRNQVLVALKPLPILSIVPEPALREQQCSRYLAVLPSSPPHSYVRMRTTVKHHAAGTVKRTVNLNNWVVVYVPKDQRVSNDFVSTMKRVGPQMGIMVSDANMVPLRDDRVETFLRALRESITPSTQIVVIICPSARTDRYSAIKKLCCVEKPIASQKNVMVCGVDSYHDTEYKGKSWAGFVASLDGDMTKWYSRVAIQLPSQELLDTLVAMLINAIHRYKEENHQFPDKIIFYRDGVGDGQLNTTLKHEIPQIENCFPKICQGYSPKLTFVVCQKRINTRIFADLGGSRGGLDNPPPGSIMDHTITRRQWYDFFLVSQHVRQGTVTPTHYVVVYDSANMKPDHVQRFTYKMCHMYYNWPGTIRVPAPCQYAHKLAQLVGMNIKKEFSEQLADRYPPLLPGLVHWEKSELLMGTGQHEQYWPPSKPIGRGVLMGTEYSGELVMDSL</sequence>
<evidence type="ECO:0000256" key="3">
    <source>
        <dbReference type="ARBA" id="ARBA00022490"/>
    </source>
</evidence>
<evidence type="ECO:0000256" key="2">
    <source>
        <dbReference type="ARBA" id="ARBA00022473"/>
    </source>
</evidence>
<dbReference type="GO" id="GO:0005737">
    <property type="term" value="C:cytoplasm"/>
    <property type="evidence" value="ECO:0007669"/>
    <property type="project" value="UniProtKB-SubCell"/>
</dbReference>
<evidence type="ECO:0000256" key="6">
    <source>
        <dbReference type="ARBA" id="ARBA00023158"/>
    </source>
</evidence>
<dbReference type="Pfam" id="PF02171">
    <property type="entry name" value="Piwi"/>
    <property type="match status" value="1"/>
</dbReference>
<gene>
    <name evidence="11" type="ORF">TSIB3V08_LOCUS2167</name>
</gene>
<evidence type="ECO:0000313" key="11">
    <source>
        <dbReference type="EMBL" id="CAD7257921.1"/>
    </source>
</evidence>
<dbReference type="PROSITE" id="PS50821">
    <property type="entry name" value="PAZ"/>
    <property type="match status" value="1"/>
</dbReference>
<organism evidence="11">
    <name type="scientific">Timema shepardi</name>
    <name type="common">Walking stick</name>
    <dbReference type="NCBI Taxonomy" id="629360"/>
    <lineage>
        <taxon>Eukaryota</taxon>
        <taxon>Metazoa</taxon>
        <taxon>Ecdysozoa</taxon>
        <taxon>Arthropoda</taxon>
        <taxon>Hexapoda</taxon>
        <taxon>Insecta</taxon>
        <taxon>Pterygota</taxon>
        <taxon>Neoptera</taxon>
        <taxon>Polyneoptera</taxon>
        <taxon>Phasmatodea</taxon>
        <taxon>Timematodea</taxon>
        <taxon>Timematoidea</taxon>
        <taxon>Timematidae</taxon>
        <taxon>Timema</taxon>
    </lineage>
</organism>
<dbReference type="Gene3D" id="2.170.260.10">
    <property type="entry name" value="paz domain"/>
    <property type="match status" value="1"/>
</dbReference>
<comment type="similarity">
    <text evidence="7">Belongs to the argonaute family. Piwi subfamily.</text>
</comment>
<proteinExistence type="inferred from homology"/>
<dbReference type="EMBL" id="OC000638">
    <property type="protein sequence ID" value="CAD7257921.1"/>
    <property type="molecule type" value="Genomic_DNA"/>
</dbReference>
<dbReference type="SUPFAM" id="SSF53098">
    <property type="entry name" value="Ribonuclease H-like"/>
    <property type="match status" value="2"/>
</dbReference>
<feature type="region of interest" description="Disordered" evidence="8">
    <location>
        <begin position="1"/>
        <end position="50"/>
    </location>
</feature>
<reference evidence="11" key="1">
    <citation type="submission" date="2020-11" db="EMBL/GenBank/DDBJ databases">
        <authorList>
            <person name="Tran Van P."/>
        </authorList>
    </citation>
    <scope>NUCLEOTIDE SEQUENCE</scope>
</reference>